<accession>A0A7C8MQB3</accession>
<feature type="compositionally biased region" description="Basic and acidic residues" evidence="1">
    <location>
        <begin position="134"/>
        <end position="143"/>
    </location>
</feature>
<feature type="domain" description="DUF7924" evidence="2">
    <location>
        <begin position="196"/>
        <end position="421"/>
    </location>
</feature>
<protein>
    <recommendedName>
        <fullName evidence="2">DUF7924 domain-containing protein</fullName>
    </recommendedName>
</protein>
<feature type="region of interest" description="Disordered" evidence="1">
    <location>
        <begin position="463"/>
        <end position="494"/>
    </location>
</feature>
<dbReference type="Proteomes" id="UP000481858">
    <property type="component" value="Unassembled WGS sequence"/>
</dbReference>
<dbReference type="InterPro" id="IPR057684">
    <property type="entry name" value="DUF7924"/>
</dbReference>
<gene>
    <name evidence="3" type="ORF">GQX73_g10718</name>
</gene>
<proteinExistence type="predicted"/>
<evidence type="ECO:0000256" key="1">
    <source>
        <dbReference type="SAM" id="MobiDB-lite"/>
    </source>
</evidence>
<feature type="region of interest" description="Disordered" evidence="1">
    <location>
        <begin position="112"/>
        <end position="147"/>
    </location>
</feature>
<feature type="compositionally biased region" description="Polar residues" evidence="1">
    <location>
        <begin position="466"/>
        <end position="479"/>
    </location>
</feature>
<sequence length="494" mass="56045">MAQTRAQGDAKRGRNPEDQDQDAPTRKRQRLKTYYKSSKEPPSRGKGRKQAIEDTRDLCPTLSPRPSAADDTSGNTAANDVDPNNPIDFWRKEGRWPSQLFEPGMERLLARKRLPPVLRRKRSNSASSQTPSDQRPREEKSTQYRDQPYETLLATEGSFMFKSKLDVTIESKALCKQLLEKEQTFPENSLFRDDLFDSTCEKIRSRNEARVIQDISRLIVPSAESLATYGAEHLESLTESVNEGWNNSIPLTGTRPQPDYSVGFRREAFTKGQLEKLSPYIGDFITGDLSFFMATYYIYFPFLACEVKCGTGGLEVADRQNAHSMTMAARAIVELFRIVERENEIDRQILSFSVSHDHNTVHIYGYYPVINGDKTEYYRHPIHEFVFTALDGKEKWTAYQFTKNVYNTWMPDHFKRICSAIDQLPKVDFNVQALSESTGLSRGLENMAASDANSALLLVDEDDQSNKAGQAVTPSTSFSKPGPAKRRKSPVKKA</sequence>
<evidence type="ECO:0000313" key="4">
    <source>
        <dbReference type="Proteomes" id="UP000481858"/>
    </source>
</evidence>
<dbReference type="PANTHER" id="PTHR42470:SF2">
    <property type="match status" value="1"/>
</dbReference>
<comment type="caution">
    <text evidence="3">The sequence shown here is derived from an EMBL/GenBank/DDBJ whole genome shotgun (WGS) entry which is preliminary data.</text>
</comment>
<dbReference type="PANTHER" id="PTHR42470">
    <property type="entry name" value="VAST DOMAIN-CONTAINING PROTEIN"/>
    <property type="match status" value="1"/>
</dbReference>
<dbReference type="Pfam" id="PF25545">
    <property type="entry name" value="DUF7924"/>
    <property type="match status" value="1"/>
</dbReference>
<reference evidence="3 4" key="1">
    <citation type="submission" date="2019-12" db="EMBL/GenBank/DDBJ databases">
        <title>Draft genome sequence of the ascomycete Xylaria multiplex DSM 110363.</title>
        <authorList>
            <person name="Buettner E."/>
            <person name="Kellner H."/>
        </authorList>
    </citation>
    <scope>NUCLEOTIDE SEQUENCE [LARGE SCALE GENOMIC DNA]</scope>
    <source>
        <strain evidence="3 4">DSM 110363</strain>
    </source>
</reference>
<dbReference type="EMBL" id="WUBL01000264">
    <property type="protein sequence ID" value="KAF2962854.1"/>
    <property type="molecule type" value="Genomic_DNA"/>
</dbReference>
<feature type="compositionally biased region" description="Basic residues" evidence="1">
    <location>
        <begin position="112"/>
        <end position="123"/>
    </location>
</feature>
<dbReference type="AlphaFoldDB" id="A0A7C8MQB3"/>
<dbReference type="InParanoid" id="A0A7C8MQB3"/>
<dbReference type="OrthoDB" id="5132737at2759"/>
<organism evidence="3 4">
    <name type="scientific">Xylaria multiplex</name>
    <dbReference type="NCBI Taxonomy" id="323545"/>
    <lineage>
        <taxon>Eukaryota</taxon>
        <taxon>Fungi</taxon>
        <taxon>Dikarya</taxon>
        <taxon>Ascomycota</taxon>
        <taxon>Pezizomycotina</taxon>
        <taxon>Sordariomycetes</taxon>
        <taxon>Xylariomycetidae</taxon>
        <taxon>Xylariales</taxon>
        <taxon>Xylariaceae</taxon>
        <taxon>Xylaria</taxon>
    </lineage>
</organism>
<feature type="compositionally biased region" description="Polar residues" evidence="1">
    <location>
        <begin position="124"/>
        <end position="133"/>
    </location>
</feature>
<keyword evidence="4" id="KW-1185">Reference proteome</keyword>
<feature type="region of interest" description="Disordered" evidence="1">
    <location>
        <begin position="1"/>
        <end position="91"/>
    </location>
</feature>
<evidence type="ECO:0000313" key="3">
    <source>
        <dbReference type="EMBL" id="KAF2962854.1"/>
    </source>
</evidence>
<name>A0A7C8MQB3_9PEZI</name>
<feature type="compositionally biased region" description="Basic residues" evidence="1">
    <location>
        <begin position="483"/>
        <end position="494"/>
    </location>
</feature>
<evidence type="ECO:0000259" key="2">
    <source>
        <dbReference type="Pfam" id="PF25545"/>
    </source>
</evidence>
<feature type="compositionally biased region" description="Basic and acidic residues" evidence="1">
    <location>
        <begin position="8"/>
        <end position="17"/>
    </location>
</feature>